<evidence type="ECO:0000313" key="5">
    <source>
        <dbReference type="Proteomes" id="UP000019443"/>
    </source>
</evidence>
<evidence type="ECO:0000259" key="3">
    <source>
        <dbReference type="PROSITE" id="PS50887"/>
    </source>
</evidence>
<dbReference type="SMART" id="SM00052">
    <property type="entry name" value="EAL"/>
    <property type="match status" value="1"/>
</dbReference>
<dbReference type="AlphaFoldDB" id="W6RVU6"/>
<dbReference type="SUPFAM" id="SSF141868">
    <property type="entry name" value="EAL domain-like"/>
    <property type="match status" value="1"/>
</dbReference>
<name>W6RVU6_9HYPH</name>
<dbReference type="PROSITE" id="PS50883">
    <property type="entry name" value="EAL"/>
    <property type="match status" value="1"/>
</dbReference>
<accession>W6RVU6</accession>
<dbReference type="InterPro" id="IPR043128">
    <property type="entry name" value="Rev_trsase/Diguanyl_cyclase"/>
</dbReference>
<dbReference type="SUPFAM" id="SSF55073">
    <property type="entry name" value="Nucleotide cyclase"/>
    <property type="match status" value="1"/>
</dbReference>
<feature type="domain" description="EAL" evidence="2">
    <location>
        <begin position="303"/>
        <end position="552"/>
    </location>
</feature>
<dbReference type="InterPro" id="IPR000160">
    <property type="entry name" value="GGDEF_dom"/>
</dbReference>
<geneLocation type="plasmid" evidence="4 5">
    <name>pLPU83d</name>
</geneLocation>
<evidence type="ECO:0000313" key="4">
    <source>
        <dbReference type="EMBL" id="CDM62763.1"/>
    </source>
</evidence>
<dbReference type="PATRIC" id="fig|348824.6.peg.7120"/>
<dbReference type="Pfam" id="PF00563">
    <property type="entry name" value="EAL"/>
    <property type="match status" value="1"/>
</dbReference>
<dbReference type="RefSeq" id="WP_024316780.1">
    <property type="nucleotide sequence ID" value="NZ_ATTO01000039.1"/>
</dbReference>
<dbReference type="Gene3D" id="3.20.20.450">
    <property type="entry name" value="EAL domain"/>
    <property type="match status" value="1"/>
</dbReference>
<feature type="compositionally biased region" description="Gly residues" evidence="1">
    <location>
        <begin position="563"/>
        <end position="580"/>
    </location>
</feature>
<feature type="domain" description="GGDEF" evidence="3">
    <location>
        <begin position="161"/>
        <end position="294"/>
    </location>
</feature>
<dbReference type="KEGG" id="rhl:LPU83_pLPU83d_1393"/>
<dbReference type="InterPro" id="IPR035919">
    <property type="entry name" value="EAL_sf"/>
</dbReference>
<dbReference type="Pfam" id="PF00990">
    <property type="entry name" value="GGDEF"/>
    <property type="match status" value="1"/>
</dbReference>
<dbReference type="SMART" id="SM00267">
    <property type="entry name" value="GGDEF"/>
    <property type="match status" value="1"/>
</dbReference>
<dbReference type="CDD" id="cd01948">
    <property type="entry name" value="EAL"/>
    <property type="match status" value="1"/>
</dbReference>
<dbReference type="EMBL" id="HG916855">
    <property type="protein sequence ID" value="CDM62763.1"/>
    <property type="molecule type" value="Genomic_DNA"/>
</dbReference>
<keyword evidence="5" id="KW-1185">Reference proteome</keyword>
<organism evidence="4 5">
    <name type="scientific">Rhizobium favelukesii</name>
    <dbReference type="NCBI Taxonomy" id="348824"/>
    <lineage>
        <taxon>Bacteria</taxon>
        <taxon>Pseudomonadati</taxon>
        <taxon>Pseudomonadota</taxon>
        <taxon>Alphaproteobacteria</taxon>
        <taxon>Hyphomicrobiales</taxon>
        <taxon>Rhizobiaceae</taxon>
        <taxon>Rhizobium/Agrobacterium group</taxon>
        <taxon>Rhizobium</taxon>
    </lineage>
</organism>
<gene>
    <name evidence="4" type="ORF">LPU83_pLPU83d_1393</name>
</gene>
<dbReference type="NCBIfam" id="TIGR00254">
    <property type="entry name" value="GGDEF"/>
    <property type="match status" value="1"/>
</dbReference>
<protein>
    <submittedName>
        <fullName evidence="4">Diguanylate cyclase (GGDEF) domain-containing protein</fullName>
    </submittedName>
</protein>
<dbReference type="PROSITE" id="PS50887">
    <property type="entry name" value="GGDEF"/>
    <property type="match status" value="1"/>
</dbReference>
<keyword evidence="4" id="KW-0614">Plasmid</keyword>
<dbReference type="PANTHER" id="PTHR44757:SF2">
    <property type="entry name" value="BIOFILM ARCHITECTURE MAINTENANCE PROTEIN MBAA"/>
    <property type="match status" value="1"/>
</dbReference>
<dbReference type="CDD" id="cd01949">
    <property type="entry name" value="GGDEF"/>
    <property type="match status" value="1"/>
</dbReference>
<dbReference type="InterPro" id="IPR029787">
    <property type="entry name" value="Nucleotide_cyclase"/>
</dbReference>
<dbReference type="InterPro" id="IPR052155">
    <property type="entry name" value="Biofilm_reg_signaling"/>
</dbReference>
<sequence>MPEGRASWPKLVPQGSEFLRRADAAFSLWDLDLVLVDWSEKFKRRGGFNEQAATKLWDVYPALANPPAADIVRLVVNTGRPQSIRLGISTDDRYDLLLLPAREGLAVVEISGADLNETTRAQEQERALLLHQATHDVLTGLPNRRQFSDELGRLLPTGDKSGLALMQIDLDDFKPVNDTLGHGAGDIVLKLAANRIRSVLGTDETAFRLAGDEFAVIQIAQEQPSEAERLAEALVGEFKKPFVVDGIAVFVGASVGIAIAPRDGDEGEQLMKAADVALYAAKKEGRRRARTFDQSMLLVLEQREVLRRSLRVALQHGEFFLEYQPIVDHARAVIGFEALLRWRHPRLGVVPPIAFIPMAEADGLMSEIGQWVLEEACRAALDWPAHYTVAVNLSPAEFLTAGFTDRVSQTLDLVGFPAERLELEITETVLLERTINNLDTLNTLSVLGIQISLDDFGTDYSSLSYLKNFPFDNIKIDKYFIDDLLDDEKSQTIVRAVIALSHGLGMRVTAEGVETAEQAAWLEAEGCDRLQGHFLSPPMHVDHIGQFVGHRKGRRTNGAAPGHRGGPGGVQTAVGQGGSG</sequence>
<feature type="region of interest" description="Disordered" evidence="1">
    <location>
        <begin position="551"/>
        <end position="580"/>
    </location>
</feature>
<dbReference type="PANTHER" id="PTHR44757">
    <property type="entry name" value="DIGUANYLATE CYCLASE DGCP"/>
    <property type="match status" value="1"/>
</dbReference>
<evidence type="ECO:0000256" key="1">
    <source>
        <dbReference type="SAM" id="MobiDB-lite"/>
    </source>
</evidence>
<reference evidence="4" key="1">
    <citation type="submission" date="2013-11" db="EMBL/GenBank/DDBJ databases">
        <title>Draft genome sequence of the broad-host-range Rhizobium sp. LPU83 strain, a member of the low-genetic diversity Oregon-like Rhizobium sp. group.</title>
        <authorList>
            <person name="Wibberg D."/>
            <person name="Puehler A."/>
            <person name="Schlueter A."/>
        </authorList>
    </citation>
    <scope>NUCLEOTIDE SEQUENCE [LARGE SCALE GENOMIC DNA]</scope>
    <source>
        <strain evidence="4">LPU83</strain>
        <plasmid evidence="4">pLPU83d</plasmid>
    </source>
</reference>
<proteinExistence type="predicted"/>
<evidence type="ECO:0000259" key="2">
    <source>
        <dbReference type="PROSITE" id="PS50883"/>
    </source>
</evidence>
<dbReference type="Gene3D" id="3.30.70.270">
    <property type="match status" value="1"/>
</dbReference>
<dbReference type="HOGENOM" id="CLU_000445_70_50_5"/>
<dbReference type="Proteomes" id="UP000019443">
    <property type="component" value="Plasmid pLPU83d"/>
</dbReference>
<dbReference type="InterPro" id="IPR001633">
    <property type="entry name" value="EAL_dom"/>
</dbReference>